<dbReference type="EMBL" id="OC316673">
    <property type="protein sequence ID" value="CAD7393216.1"/>
    <property type="molecule type" value="Genomic_DNA"/>
</dbReference>
<gene>
    <name evidence="5" type="ORF">TCEB3V08_LOCUS1198</name>
</gene>
<dbReference type="PANTHER" id="PTHR19269">
    <property type="entry name" value="TROPOMYOSIN"/>
    <property type="match status" value="1"/>
</dbReference>
<evidence type="ECO:0000313" key="5">
    <source>
        <dbReference type="EMBL" id="CAD7393216.1"/>
    </source>
</evidence>
<evidence type="ECO:0000256" key="1">
    <source>
        <dbReference type="ARBA" id="ARBA00009036"/>
    </source>
</evidence>
<dbReference type="FunFam" id="1.20.5.170:FF:000005">
    <property type="entry name" value="Tropomyosin alpha-1 chain"/>
    <property type="match status" value="1"/>
</dbReference>
<dbReference type="PRINTS" id="PR00194">
    <property type="entry name" value="TROPOMYOSIN"/>
</dbReference>
<comment type="similarity">
    <text evidence="1 3">Belongs to the tropomyosin family.</text>
</comment>
<organism evidence="5">
    <name type="scientific">Timema cristinae</name>
    <name type="common">Walking stick</name>
    <dbReference type="NCBI Taxonomy" id="61476"/>
    <lineage>
        <taxon>Eukaryota</taxon>
        <taxon>Metazoa</taxon>
        <taxon>Ecdysozoa</taxon>
        <taxon>Arthropoda</taxon>
        <taxon>Hexapoda</taxon>
        <taxon>Insecta</taxon>
        <taxon>Pterygota</taxon>
        <taxon>Neoptera</taxon>
        <taxon>Polyneoptera</taxon>
        <taxon>Phasmatodea</taxon>
        <taxon>Timematodea</taxon>
        <taxon>Timematoidea</taxon>
        <taxon>Timematidae</taxon>
        <taxon>Timema</taxon>
    </lineage>
</organism>
<feature type="coiled-coil region" evidence="4">
    <location>
        <begin position="24"/>
        <end position="107"/>
    </location>
</feature>
<evidence type="ECO:0000256" key="2">
    <source>
        <dbReference type="ARBA" id="ARBA00023054"/>
    </source>
</evidence>
<proteinExistence type="inferred from homology"/>
<evidence type="ECO:0000256" key="4">
    <source>
        <dbReference type="SAM" id="Coils"/>
    </source>
</evidence>
<dbReference type="Pfam" id="PF00261">
    <property type="entry name" value="Tropomyosin"/>
    <property type="match status" value="3"/>
</dbReference>
<dbReference type="PROSITE" id="PS00326">
    <property type="entry name" value="TROPOMYOSIN"/>
    <property type="match status" value="1"/>
</dbReference>
<feature type="coiled-coil region" evidence="4">
    <location>
        <begin position="255"/>
        <end position="438"/>
    </location>
</feature>
<protein>
    <recommendedName>
        <fullName evidence="6">Tropomyosin</fullName>
    </recommendedName>
</protein>
<dbReference type="AlphaFoldDB" id="A0A7R9CD82"/>
<evidence type="ECO:0008006" key="6">
    <source>
        <dbReference type="Google" id="ProtNLM"/>
    </source>
</evidence>
<reference evidence="5" key="1">
    <citation type="submission" date="2020-11" db="EMBL/GenBank/DDBJ databases">
        <authorList>
            <person name="Tran Van P."/>
        </authorList>
    </citation>
    <scope>NUCLEOTIDE SEQUENCE</scope>
</reference>
<accession>A0A7R9CD82</accession>
<name>A0A7R9CD82_TIMCR</name>
<dbReference type="Gene3D" id="1.20.5.170">
    <property type="match status" value="4"/>
</dbReference>
<keyword evidence="2 4" id="KW-0175">Coiled coil</keyword>
<evidence type="ECO:0000256" key="3">
    <source>
        <dbReference type="RuleBase" id="RU004515"/>
    </source>
</evidence>
<feature type="coiled-coil region" evidence="4">
    <location>
        <begin position="170"/>
        <end position="207"/>
    </location>
</feature>
<sequence>MFVKTLTPSCRDIDALTRQLLSSLTCAESEVAALNRRIQLLEEDLERSEERLATATSKLAEASQAADESERIRKALENRTNMEDDRVGILEAQLNQAKLIAEEADKKYEEESMCLGVRLLEIFKRALFGTCFIECTLWQLSMQGILMMASHFLPTHLWSIVSDVLLIRQRKILENRSLLDEERMDALENQLKEARFLAEEADKKYDEGRKQANNLDISATESIKVLVKITYQISNIFALILYVDVGAGLQVARKLAMVEADLERAEERAESGESVVTHCMVFLHAVALVCQVARKLVLMEQDLERAEERAEVGEGKIVELEEELRVVGNNLKSLEVSEEKANQREEEYKQQIKNLNNRLKEVSSVVCTLPVATQREETFEEQVKALNGSLKEAEARAEFAERSVQKLQKEVDRLEDDLVAEKEKNKLLQEEMEATLHDIQNM</sequence>
<dbReference type="InterPro" id="IPR000533">
    <property type="entry name" value="Tropomyosin"/>
</dbReference>
<dbReference type="SUPFAM" id="SSF57997">
    <property type="entry name" value="Tropomyosin"/>
    <property type="match status" value="4"/>
</dbReference>